<gene>
    <name evidence="1" type="ORF">ABIE13_002521</name>
</gene>
<protein>
    <recommendedName>
        <fullName evidence="3">G domain-containing protein</fullName>
    </recommendedName>
</protein>
<dbReference type="Proteomes" id="UP001549320">
    <property type="component" value="Unassembled WGS sequence"/>
</dbReference>
<reference evidence="1 2" key="1">
    <citation type="submission" date="2024-06" db="EMBL/GenBank/DDBJ databases">
        <title>Sorghum-associated microbial communities from plants grown in Nebraska, USA.</title>
        <authorList>
            <person name="Schachtman D."/>
        </authorList>
    </citation>
    <scope>NUCLEOTIDE SEQUENCE [LARGE SCALE GENOMIC DNA]</scope>
    <source>
        <strain evidence="1 2">2709</strain>
    </source>
</reference>
<sequence length="169" mass="19595">MKRAILITGFNNWGKTTHIYSMFARSRFYRGHAYSIPGINGKFTVESHSNDDGGEHRFVKDITDRITQSPSHTTDIFCAFCPTRESNNDSRRILQGKPFSSFDEIHLLLLKNKWDFHAELRIQEIQRYLSPISNTHFFVADADTKKTNDTARFNAREGQIISYLKSLYP</sequence>
<dbReference type="SUPFAM" id="SSF52540">
    <property type="entry name" value="P-loop containing nucleoside triphosphate hydrolases"/>
    <property type="match status" value="1"/>
</dbReference>
<comment type="caution">
    <text evidence="1">The sequence shown here is derived from an EMBL/GenBank/DDBJ whole genome shotgun (WGS) entry which is preliminary data.</text>
</comment>
<organism evidence="1 2">
    <name type="scientific">Ottowia thiooxydans</name>
    <dbReference type="NCBI Taxonomy" id="219182"/>
    <lineage>
        <taxon>Bacteria</taxon>
        <taxon>Pseudomonadati</taxon>
        <taxon>Pseudomonadota</taxon>
        <taxon>Betaproteobacteria</taxon>
        <taxon>Burkholderiales</taxon>
        <taxon>Comamonadaceae</taxon>
        <taxon>Ottowia</taxon>
    </lineage>
</organism>
<name>A0ABV2Q9V5_9BURK</name>
<dbReference type="InterPro" id="IPR027417">
    <property type="entry name" value="P-loop_NTPase"/>
</dbReference>
<proteinExistence type="predicted"/>
<evidence type="ECO:0000313" key="2">
    <source>
        <dbReference type="Proteomes" id="UP001549320"/>
    </source>
</evidence>
<accession>A0ABV2Q9V5</accession>
<dbReference type="EMBL" id="JBEPSH010000005">
    <property type="protein sequence ID" value="MET4577410.1"/>
    <property type="molecule type" value="Genomic_DNA"/>
</dbReference>
<keyword evidence="2" id="KW-1185">Reference proteome</keyword>
<evidence type="ECO:0008006" key="3">
    <source>
        <dbReference type="Google" id="ProtNLM"/>
    </source>
</evidence>
<evidence type="ECO:0000313" key="1">
    <source>
        <dbReference type="EMBL" id="MET4577410.1"/>
    </source>
</evidence>
<dbReference type="RefSeq" id="WP_354443785.1">
    <property type="nucleotide sequence ID" value="NZ_JBEPSH010000005.1"/>
</dbReference>